<dbReference type="EMBL" id="JACXAI010000005">
    <property type="protein sequence ID" value="MBD1379834.1"/>
    <property type="molecule type" value="Genomic_DNA"/>
</dbReference>
<keyword evidence="3" id="KW-1185">Reference proteome</keyword>
<sequence length="264" mass="30322">MDWSKTKTIFIIAFLVLDVFLAIQFFTKQKEANIEIIQKSPIQDQLKQDNITYGDLPKIDKATYITGKRKEFTKKEIGSLKNQTIVSTQNEGEPVYRLEATFDDPITLPETNPASMLNQFVTENILFGDKYSLWKIEDYQIIYFQQFEGKTIFQSILDQNGRIGMVLLRLNEKKEIVSYEQTMLEGIQEIQENENVLSALKAIEAAYNAHEISPNSEVSKVELGYFTHIPLSNVQIMAPTWHIVINEKEDIFVNASEGIVSRPD</sequence>
<dbReference type="Proteomes" id="UP000626844">
    <property type="component" value="Unassembled WGS sequence"/>
</dbReference>
<dbReference type="Gene3D" id="3.30.310.160">
    <property type="entry name" value="YycH protein, domain 2"/>
    <property type="match status" value="1"/>
</dbReference>
<comment type="caution">
    <text evidence="2">The sequence shown here is derived from an EMBL/GenBank/DDBJ whole genome shotgun (WGS) entry which is preliminary data.</text>
</comment>
<reference evidence="2" key="1">
    <citation type="submission" date="2020-09" db="EMBL/GenBank/DDBJ databases">
        <title>A novel bacterium of genus Bacillus, isolated from South China Sea.</title>
        <authorList>
            <person name="Huang H."/>
            <person name="Mo K."/>
            <person name="Hu Y."/>
        </authorList>
    </citation>
    <scope>NUCLEOTIDE SEQUENCE</scope>
    <source>
        <strain evidence="2">IB182487</strain>
    </source>
</reference>
<dbReference type="InterPro" id="IPR018604">
    <property type="entry name" value="YycI-like"/>
</dbReference>
<evidence type="ECO:0000313" key="2">
    <source>
        <dbReference type="EMBL" id="MBD1379834.1"/>
    </source>
</evidence>
<dbReference type="AlphaFoldDB" id="A0A926S0A9"/>
<gene>
    <name evidence="2" type="ORF">IC621_06285</name>
</gene>
<name>A0A926S0A9_9BACI</name>
<protein>
    <submittedName>
        <fullName evidence="2">Two-component system regulatory protein YycI</fullName>
    </submittedName>
</protein>
<accession>A0A926S0A9</accession>
<feature type="domain" description="Regulatory protein YycH-like" evidence="1">
    <location>
        <begin position="34"/>
        <end position="255"/>
    </location>
</feature>
<organism evidence="2 3">
    <name type="scientific">Metabacillus arenae</name>
    <dbReference type="NCBI Taxonomy" id="2771434"/>
    <lineage>
        <taxon>Bacteria</taxon>
        <taxon>Bacillati</taxon>
        <taxon>Bacillota</taxon>
        <taxon>Bacilli</taxon>
        <taxon>Bacillales</taxon>
        <taxon>Bacillaceae</taxon>
        <taxon>Metabacillus</taxon>
    </lineage>
</organism>
<proteinExistence type="predicted"/>
<dbReference type="RefSeq" id="WP_191156814.1">
    <property type="nucleotide sequence ID" value="NZ_JACXAI010000005.1"/>
</dbReference>
<dbReference type="Pfam" id="PF09648">
    <property type="entry name" value="YycI"/>
    <property type="match status" value="1"/>
</dbReference>
<dbReference type="InterPro" id="IPR042274">
    <property type="entry name" value="YycH/YycI_2"/>
</dbReference>
<evidence type="ECO:0000313" key="3">
    <source>
        <dbReference type="Proteomes" id="UP000626844"/>
    </source>
</evidence>
<evidence type="ECO:0000259" key="1">
    <source>
        <dbReference type="Pfam" id="PF09648"/>
    </source>
</evidence>
<dbReference type="GO" id="GO:0016020">
    <property type="term" value="C:membrane"/>
    <property type="evidence" value="ECO:0007669"/>
    <property type="project" value="InterPro"/>
</dbReference>